<keyword evidence="4 11" id="KW-0808">Transferase</keyword>
<organism evidence="11 12">
    <name type="scientific">Roseiflexus castenholzii (strain DSM 13941 / HLO8)</name>
    <dbReference type="NCBI Taxonomy" id="383372"/>
    <lineage>
        <taxon>Bacteria</taxon>
        <taxon>Bacillati</taxon>
        <taxon>Chloroflexota</taxon>
        <taxon>Chloroflexia</taxon>
        <taxon>Chloroflexales</taxon>
        <taxon>Roseiflexineae</taxon>
        <taxon>Roseiflexaceae</taxon>
        <taxon>Roseiflexus</taxon>
    </lineage>
</organism>
<dbReference type="CDD" id="cd00075">
    <property type="entry name" value="HATPase"/>
    <property type="match status" value="1"/>
</dbReference>
<dbReference type="GO" id="GO:0000155">
    <property type="term" value="F:phosphorelay sensor kinase activity"/>
    <property type="evidence" value="ECO:0007669"/>
    <property type="project" value="InterPro"/>
</dbReference>
<keyword evidence="3" id="KW-0597">Phosphoprotein</keyword>
<dbReference type="InterPro" id="IPR003661">
    <property type="entry name" value="HisK_dim/P_dom"/>
</dbReference>
<evidence type="ECO:0000256" key="1">
    <source>
        <dbReference type="ARBA" id="ARBA00000085"/>
    </source>
</evidence>
<keyword evidence="7 9" id="KW-0472">Membrane</keyword>
<evidence type="ECO:0000256" key="7">
    <source>
        <dbReference type="ARBA" id="ARBA00023136"/>
    </source>
</evidence>
<evidence type="ECO:0000256" key="5">
    <source>
        <dbReference type="ARBA" id="ARBA00022777"/>
    </source>
</evidence>
<dbReference type="InterPro" id="IPR036890">
    <property type="entry name" value="HATPase_C_sf"/>
</dbReference>
<dbReference type="InterPro" id="IPR036097">
    <property type="entry name" value="HisK_dim/P_sf"/>
</dbReference>
<evidence type="ECO:0000256" key="6">
    <source>
        <dbReference type="ARBA" id="ARBA00023012"/>
    </source>
</evidence>
<dbReference type="FunFam" id="1.10.287.130:FF:000001">
    <property type="entry name" value="Two-component sensor histidine kinase"/>
    <property type="match status" value="1"/>
</dbReference>
<evidence type="ECO:0000256" key="3">
    <source>
        <dbReference type="ARBA" id="ARBA00022553"/>
    </source>
</evidence>
<gene>
    <name evidence="11" type="ordered locus">Rcas_0230</name>
</gene>
<dbReference type="STRING" id="383372.Rcas_0230"/>
<evidence type="ECO:0000256" key="9">
    <source>
        <dbReference type="SAM" id="Phobius"/>
    </source>
</evidence>
<evidence type="ECO:0000313" key="12">
    <source>
        <dbReference type="Proteomes" id="UP000000263"/>
    </source>
</evidence>
<dbReference type="PANTHER" id="PTHR43711:SF1">
    <property type="entry name" value="HISTIDINE KINASE 1"/>
    <property type="match status" value="1"/>
</dbReference>
<dbReference type="KEGG" id="rca:Rcas_0230"/>
<sequence>MFSGLRLRLSLVYALAALILVVLIGGGAYLVVARYFSNVTDLALRHKMAHEFHALGAPLPPDLANADRDWSVIRREIAPLPFVQSNPQVERREEEEKIRPGDDERGDAELPRALTTPVDAAELAAIVVLPLDSSGRLLFNPNNLDLPLEPDQVAFQAALARGSDLRTITMNDGRRARLLTYRLTRADGPAALQLARELSDQEQVLSQLMLGLIGLGAFSMALVGAASWWLAGRALRPAQEAWERQQRFIASASHELRAPLTLIRASAEVALRDTPSDTADQYELLGDILAESDHMRRLVDDLLTLTRLDSGQLKLVIEPVNLADLLSRVHRQVARLGEQRGITIELTTVGGVVQADAERLQQVLLIALDNALRHTPSGGTITLAAAPTGRMVQITVTDTGSGIAPEHLPHIFERFYRADPARGRENGNAGLGLSIAKGLVEAMHGRITVTSALGAGTTVSVALPQGETTVAANDL</sequence>
<dbReference type="InterPro" id="IPR050736">
    <property type="entry name" value="Sensor_HK_Regulatory"/>
</dbReference>
<dbReference type="Proteomes" id="UP000000263">
    <property type="component" value="Chromosome"/>
</dbReference>
<dbReference type="FunFam" id="3.30.565.10:FF:000006">
    <property type="entry name" value="Sensor histidine kinase WalK"/>
    <property type="match status" value="1"/>
</dbReference>
<dbReference type="OrthoDB" id="9813151at2"/>
<evidence type="ECO:0000259" key="10">
    <source>
        <dbReference type="PROSITE" id="PS50109"/>
    </source>
</evidence>
<feature type="region of interest" description="Disordered" evidence="8">
    <location>
        <begin position="84"/>
        <end position="109"/>
    </location>
</feature>
<dbReference type="HOGENOM" id="CLU_000445_89_6_0"/>
<feature type="compositionally biased region" description="Basic and acidic residues" evidence="8">
    <location>
        <begin position="89"/>
        <end position="109"/>
    </location>
</feature>
<reference evidence="11 12" key="1">
    <citation type="submission" date="2007-08" db="EMBL/GenBank/DDBJ databases">
        <title>Complete sequence of Roseiflexus castenholzii DSM 13941.</title>
        <authorList>
            <consortium name="US DOE Joint Genome Institute"/>
            <person name="Copeland A."/>
            <person name="Lucas S."/>
            <person name="Lapidus A."/>
            <person name="Barry K."/>
            <person name="Glavina del Rio T."/>
            <person name="Dalin E."/>
            <person name="Tice H."/>
            <person name="Pitluck S."/>
            <person name="Thompson L.S."/>
            <person name="Brettin T."/>
            <person name="Bruce D."/>
            <person name="Detter J.C."/>
            <person name="Han C."/>
            <person name="Tapia R."/>
            <person name="Schmutz J."/>
            <person name="Larimer F."/>
            <person name="Land M."/>
            <person name="Hauser L."/>
            <person name="Kyrpides N."/>
            <person name="Mikhailova N."/>
            <person name="Bryant D.A."/>
            <person name="Hanada S."/>
            <person name="Tsukatani Y."/>
            <person name="Richardson P."/>
        </authorList>
    </citation>
    <scope>NUCLEOTIDE SEQUENCE [LARGE SCALE GENOMIC DNA]</scope>
    <source>
        <strain evidence="12">DSM 13941 / HLO8</strain>
    </source>
</reference>
<dbReference type="eggNOG" id="COG5002">
    <property type="taxonomic scope" value="Bacteria"/>
</dbReference>
<dbReference type="EMBL" id="CP000804">
    <property type="protein sequence ID" value="ABU56363.1"/>
    <property type="molecule type" value="Genomic_DNA"/>
</dbReference>
<dbReference type="PROSITE" id="PS50109">
    <property type="entry name" value="HIS_KIN"/>
    <property type="match status" value="1"/>
</dbReference>
<evidence type="ECO:0000256" key="8">
    <source>
        <dbReference type="SAM" id="MobiDB-lite"/>
    </source>
</evidence>
<keyword evidence="12" id="KW-1185">Reference proteome</keyword>
<keyword evidence="9" id="KW-1133">Transmembrane helix</keyword>
<feature type="transmembrane region" description="Helical" evidence="9">
    <location>
        <begin position="12"/>
        <end position="36"/>
    </location>
</feature>
<dbReference type="Pfam" id="PF02518">
    <property type="entry name" value="HATPase_c"/>
    <property type="match status" value="1"/>
</dbReference>
<dbReference type="RefSeq" id="WP_011997768.1">
    <property type="nucleotide sequence ID" value="NC_009767.1"/>
</dbReference>
<dbReference type="InterPro" id="IPR003594">
    <property type="entry name" value="HATPase_dom"/>
</dbReference>
<feature type="domain" description="Histidine kinase" evidence="10">
    <location>
        <begin position="251"/>
        <end position="467"/>
    </location>
</feature>
<keyword evidence="5 11" id="KW-0418">Kinase</keyword>
<dbReference type="Pfam" id="PF00512">
    <property type="entry name" value="HisKA"/>
    <property type="match status" value="1"/>
</dbReference>
<accession>A7NFX9</accession>
<feature type="transmembrane region" description="Helical" evidence="9">
    <location>
        <begin position="208"/>
        <end position="230"/>
    </location>
</feature>
<keyword evidence="9" id="KW-0812">Transmembrane</keyword>
<proteinExistence type="predicted"/>
<dbReference type="AlphaFoldDB" id="A7NFX9"/>
<dbReference type="EC" id="2.7.13.3" evidence="2"/>
<dbReference type="SUPFAM" id="SSF47384">
    <property type="entry name" value="Homodimeric domain of signal transducing histidine kinase"/>
    <property type="match status" value="1"/>
</dbReference>
<dbReference type="CDD" id="cd00082">
    <property type="entry name" value="HisKA"/>
    <property type="match status" value="1"/>
</dbReference>
<comment type="catalytic activity">
    <reaction evidence="1">
        <text>ATP + protein L-histidine = ADP + protein N-phospho-L-histidine.</text>
        <dbReference type="EC" id="2.7.13.3"/>
    </reaction>
</comment>
<evidence type="ECO:0000313" key="11">
    <source>
        <dbReference type="EMBL" id="ABU56363.1"/>
    </source>
</evidence>
<dbReference type="Gene3D" id="3.30.565.10">
    <property type="entry name" value="Histidine kinase-like ATPase, C-terminal domain"/>
    <property type="match status" value="1"/>
</dbReference>
<evidence type="ECO:0000256" key="2">
    <source>
        <dbReference type="ARBA" id="ARBA00012438"/>
    </source>
</evidence>
<protein>
    <recommendedName>
        <fullName evidence="2">histidine kinase</fullName>
        <ecNumber evidence="2">2.7.13.3</ecNumber>
    </recommendedName>
</protein>
<dbReference type="SMART" id="SM00388">
    <property type="entry name" value="HisKA"/>
    <property type="match status" value="1"/>
</dbReference>
<dbReference type="SMART" id="SM00387">
    <property type="entry name" value="HATPase_c"/>
    <property type="match status" value="1"/>
</dbReference>
<dbReference type="PRINTS" id="PR00344">
    <property type="entry name" value="BCTRLSENSOR"/>
</dbReference>
<dbReference type="SUPFAM" id="SSF55874">
    <property type="entry name" value="ATPase domain of HSP90 chaperone/DNA topoisomerase II/histidine kinase"/>
    <property type="match status" value="1"/>
</dbReference>
<dbReference type="InterPro" id="IPR004358">
    <property type="entry name" value="Sig_transdc_His_kin-like_C"/>
</dbReference>
<keyword evidence="6" id="KW-0902">Two-component regulatory system</keyword>
<dbReference type="Gene3D" id="1.10.287.130">
    <property type="match status" value="1"/>
</dbReference>
<dbReference type="PANTHER" id="PTHR43711">
    <property type="entry name" value="TWO-COMPONENT HISTIDINE KINASE"/>
    <property type="match status" value="1"/>
</dbReference>
<evidence type="ECO:0000256" key="4">
    <source>
        <dbReference type="ARBA" id="ARBA00022679"/>
    </source>
</evidence>
<name>A7NFX9_ROSCS</name>
<dbReference type="InterPro" id="IPR005467">
    <property type="entry name" value="His_kinase_dom"/>
</dbReference>